<comment type="caution">
    <text evidence="1">The sequence shown here is derived from an EMBL/GenBank/DDBJ whole genome shotgun (WGS) entry which is preliminary data.</text>
</comment>
<feature type="non-terminal residue" evidence="1">
    <location>
        <position position="1"/>
    </location>
</feature>
<organism evidence="1">
    <name type="scientific">human gut metagenome</name>
    <dbReference type="NCBI Taxonomy" id="408170"/>
    <lineage>
        <taxon>unclassified sequences</taxon>
        <taxon>metagenomes</taxon>
        <taxon>organismal metagenomes</taxon>
    </lineage>
</organism>
<gene>
    <name evidence="1" type="ORF">OBE_15290</name>
</gene>
<protein>
    <recommendedName>
        <fullName evidence="2">Dockerin domain-containing protein</fullName>
    </recommendedName>
</protein>
<dbReference type="SUPFAM" id="SSF48239">
    <property type="entry name" value="Terpenoid cyclases/Protein prenyltransferases"/>
    <property type="match status" value="1"/>
</dbReference>
<evidence type="ECO:0000313" key="1">
    <source>
        <dbReference type="EMBL" id="EKC48240.1"/>
    </source>
</evidence>
<dbReference type="InterPro" id="IPR008930">
    <property type="entry name" value="Terpenoid_cyclase/PrenylTrfase"/>
</dbReference>
<feature type="non-terminal residue" evidence="1">
    <location>
        <position position="228"/>
    </location>
</feature>
<dbReference type="AlphaFoldDB" id="K1S3I2"/>
<proteinExistence type="predicted"/>
<dbReference type="EMBL" id="AJWZ01010510">
    <property type="protein sequence ID" value="EKC48240.1"/>
    <property type="molecule type" value="Genomic_DNA"/>
</dbReference>
<reference evidence="1" key="1">
    <citation type="journal article" date="2013" name="Environ. Microbiol.">
        <title>Microbiota from the distal guts of lean and obese adolescents exhibit partial functional redundancy besides clear differences in community structure.</title>
        <authorList>
            <person name="Ferrer M."/>
            <person name="Ruiz A."/>
            <person name="Lanza F."/>
            <person name="Haange S.B."/>
            <person name="Oberbach A."/>
            <person name="Till H."/>
            <person name="Bargiela R."/>
            <person name="Campoy C."/>
            <person name="Segura M.T."/>
            <person name="Richter M."/>
            <person name="von Bergen M."/>
            <person name="Seifert J."/>
            <person name="Suarez A."/>
        </authorList>
    </citation>
    <scope>NUCLEOTIDE SEQUENCE</scope>
</reference>
<evidence type="ECO:0008006" key="2">
    <source>
        <dbReference type="Google" id="ProtNLM"/>
    </source>
</evidence>
<name>K1S3I2_9ZZZZ</name>
<sequence>VDTLSAMQNGDGGFTSWGSANAESVAQVIVACTALGIDPDTDSRFVKDGGSAVDALLTFYDAGAAAFRHKASGGVDSLATEQAVYALVAVSRFQRGQSGLYQETDAPTVETPAEPDEPVARVLCTADGSGLIPAGYRTVAVCLPDAAADSTVTFSDGTQLLYSPVLSERSDTPTWVWLFAPDVTDDALNDTANYTVTEGKGPVLTAGDVNADGVINAQDALNIRTACA</sequence>
<accession>K1S3I2</accession>